<dbReference type="GO" id="GO:0000287">
    <property type="term" value="F:magnesium ion binding"/>
    <property type="evidence" value="ECO:0007669"/>
    <property type="project" value="TreeGrafter"/>
</dbReference>
<dbReference type="GO" id="GO:0036424">
    <property type="term" value="F:L-phosphoserine phosphatase activity"/>
    <property type="evidence" value="ECO:0007669"/>
    <property type="project" value="TreeGrafter"/>
</dbReference>
<sequence length="202" mass="22874">MKKNIAFFDFDGTITHEDTFTPFIYHSLDAKAIRRGKLRLLPYILAWKMGWLSASAIRQKVFHYAFAGKSQSEILQRGNDHSQAFIPRTLRENAMQRIAWHQARGDTVVVVSASLDVYLRPWCQQHNLELLCSEVEFQNGAATGKYQGGDCSGLAKKARILANYALTDYEAIFAYGDTPEDFAMLALATTQIYRWEEAPPCG</sequence>
<keyword evidence="1" id="KW-0479">Metal-binding</keyword>
<gene>
    <name evidence="2" type="ORF">ETE84_20560</name>
</gene>
<keyword evidence="2" id="KW-0378">Hydrolase</keyword>
<dbReference type="InterPro" id="IPR050582">
    <property type="entry name" value="HAD-like_SerB"/>
</dbReference>
<evidence type="ECO:0000313" key="2">
    <source>
        <dbReference type="EMBL" id="TCX59460.1"/>
    </source>
</evidence>
<dbReference type="InterPro" id="IPR036412">
    <property type="entry name" value="HAD-like_sf"/>
</dbReference>
<dbReference type="RefSeq" id="WP_132135897.1">
    <property type="nucleotide sequence ID" value="NZ_CAAGYW010000013.1"/>
</dbReference>
<dbReference type="GO" id="GO:0005737">
    <property type="term" value="C:cytoplasm"/>
    <property type="evidence" value="ECO:0007669"/>
    <property type="project" value="TreeGrafter"/>
</dbReference>
<dbReference type="EMBL" id="SDCO01000014">
    <property type="protein sequence ID" value="TCX59460.1"/>
    <property type="molecule type" value="Genomic_DNA"/>
</dbReference>
<dbReference type="Gene3D" id="3.40.50.1000">
    <property type="entry name" value="HAD superfamily/HAD-like"/>
    <property type="match status" value="1"/>
</dbReference>
<dbReference type="NCBIfam" id="TIGR01490">
    <property type="entry name" value="HAD-SF-IB-hyp1"/>
    <property type="match status" value="1"/>
</dbReference>
<dbReference type="InterPro" id="IPR006385">
    <property type="entry name" value="HAD_hydro_SerB1"/>
</dbReference>
<dbReference type="PANTHER" id="PTHR43344">
    <property type="entry name" value="PHOSPHOSERINE PHOSPHATASE"/>
    <property type="match status" value="1"/>
</dbReference>
<dbReference type="PANTHER" id="PTHR43344:SF14">
    <property type="entry name" value="HAD-IB FAMILY HYDROLASE"/>
    <property type="match status" value="1"/>
</dbReference>
<dbReference type="GO" id="GO:0006564">
    <property type="term" value="P:L-serine biosynthetic process"/>
    <property type="evidence" value="ECO:0007669"/>
    <property type="project" value="TreeGrafter"/>
</dbReference>
<dbReference type="AlphaFoldDB" id="A0A483KDE4"/>
<dbReference type="SUPFAM" id="SSF56784">
    <property type="entry name" value="HAD-like"/>
    <property type="match status" value="1"/>
</dbReference>
<dbReference type="Pfam" id="PF12710">
    <property type="entry name" value="HAD"/>
    <property type="match status" value="1"/>
</dbReference>
<accession>A0A483KDE4</accession>
<dbReference type="InterPro" id="IPR023214">
    <property type="entry name" value="HAD_sf"/>
</dbReference>
<proteinExistence type="predicted"/>
<dbReference type="Gene3D" id="1.20.1440.100">
    <property type="entry name" value="SG protein - dephosphorylation function"/>
    <property type="match status" value="1"/>
</dbReference>
<reference evidence="2" key="1">
    <citation type="submission" date="2019-01" db="EMBL/GenBank/DDBJ databases">
        <authorList>
            <person name="Lista F."/>
            <person name="Anselmo A."/>
        </authorList>
    </citation>
    <scope>NUCLEOTIDE SEQUENCE</scope>
    <source>
        <strain evidence="2">8S</strain>
    </source>
</reference>
<dbReference type="NCBIfam" id="TIGR01488">
    <property type="entry name" value="HAD-SF-IB"/>
    <property type="match status" value="1"/>
</dbReference>
<protein>
    <submittedName>
        <fullName evidence="2">HAD-IB family hydrolase</fullName>
    </submittedName>
</protein>
<comment type="caution">
    <text evidence="2">The sequence shown here is derived from an EMBL/GenBank/DDBJ whole genome shotgun (WGS) entry which is preliminary data.</text>
</comment>
<organism evidence="2">
    <name type="scientific">Klebsiella quasipneumoniae</name>
    <dbReference type="NCBI Taxonomy" id="1463165"/>
    <lineage>
        <taxon>Bacteria</taxon>
        <taxon>Pseudomonadati</taxon>
        <taxon>Pseudomonadota</taxon>
        <taxon>Gammaproteobacteria</taxon>
        <taxon>Enterobacterales</taxon>
        <taxon>Enterobacteriaceae</taxon>
        <taxon>Klebsiella/Raoultella group</taxon>
        <taxon>Klebsiella</taxon>
        <taxon>Klebsiella pneumoniae complex</taxon>
    </lineage>
</organism>
<name>A0A483KDE4_9ENTR</name>
<evidence type="ECO:0000256" key="1">
    <source>
        <dbReference type="ARBA" id="ARBA00022723"/>
    </source>
</evidence>